<evidence type="ECO:0000256" key="5">
    <source>
        <dbReference type="ARBA" id="ARBA00023136"/>
    </source>
</evidence>
<keyword evidence="4 6" id="KW-1133">Transmembrane helix</keyword>
<proteinExistence type="predicted"/>
<keyword evidence="5 6" id="KW-0472">Membrane</keyword>
<gene>
    <name evidence="7" type="ORF">FZC79_12790</name>
</gene>
<dbReference type="GO" id="GO:0022857">
    <property type="term" value="F:transmembrane transporter activity"/>
    <property type="evidence" value="ECO:0007669"/>
    <property type="project" value="InterPro"/>
</dbReference>
<dbReference type="RefSeq" id="WP_148947188.1">
    <property type="nucleotide sequence ID" value="NZ_JBNIKK010000002.1"/>
</dbReference>
<protein>
    <submittedName>
        <fullName evidence="7">MFS transporter</fullName>
    </submittedName>
</protein>
<feature type="transmembrane region" description="Helical" evidence="6">
    <location>
        <begin position="373"/>
        <end position="392"/>
    </location>
</feature>
<dbReference type="Pfam" id="PF07690">
    <property type="entry name" value="MFS_1"/>
    <property type="match status" value="1"/>
</dbReference>
<sequence>MMKTRAFRYLWIGQALANGGDVLFIVAVIAAVFNITESALMMSIIPVVITFSRFISSVIAPLILDRFHLKNLLFYSQCFKTALLVVLSLLLFLKTGNLLAVFLLVCCVAFLDGWALPARNAFVPSIVRREDLMGANGFLSTVDQAVQFSAWAFGGILVAFAGVEWTLVLTSFLFLASSLMMFSLPLNSAGIPMKQEKELSFAAKMAEGWGDIWRSSRLRNIFFIYAIESAATVVWIAAILYIYVDQQLGRGEEWWGFINGAFFIGLIAAGVLLLKTHRFFSGDIYRWLPVALLFTSMATLFFGLTSIALLSLIFSVVFGFFDGMKVILLQTAVQHSVSPQRLGKVFAAQGAVTTLIFGLFSLGAGFFTEQFGIESVFIVSAILLLLAVIPAVRLKGKLTGS</sequence>
<feature type="transmembrane region" description="Helical" evidence="6">
    <location>
        <begin position="286"/>
        <end position="304"/>
    </location>
</feature>
<dbReference type="SUPFAM" id="SSF103473">
    <property type="entry name" value="MFS general substrate transporter"/>
    <property type="match status" value="1"/>
</dbReference>
<keyword evidence="2" id="KW-1003">Cell membrane</keyword>
<accession>A0A5D4KC50</accession>
<dbReference type="GO" id="GO:0005886">
    <property type="term" value="C:plasma membrane"/>
    <property type="evidence" value="ECO:0007669"/>
    <property type="project" value="UniProtKB-SubCell"/>
</dbReference>
<dbReference type="PANTHER" id="PTHR23513">
    <property type="entry name" value="INTEGRAL MEMBRANE EFFLUX PROTEIN-RELATED"/>
    <property type="match status" value="1"/>
</dbReference>
<feature type="transmembrane region" description="Helical" evidence="6">
    <location>
        <begin position="9"/>
        <end position="33"/>
    </location>
</feature>
<evidence type="ECO:0000256" key="4">
    <source>
        <dbReference type="ARBA" id="ARBA00022989"/>
    </source>
</evidence>
<comment type="subcellular location">
    <subcellularLocation>
        <location evidence="1">Cell membrane</location>
        <topology evidence="1">Multi-pass membrane protein</topology>
    </subcellularLocation>
</comment>
<keyword evidence="3 6" id="KW-0812">Transmembrane</keyword>
<dbReference type="Gene3D" id="1.20.1250.20">
    <property type="entry name" value="MFS general substrate transporter like domains"/>
    <property type="match status" value="1"/>
</dbReference>
<dbReference type="PANTHER" id="PTHR23513:SF19">
    <property type="entry name" value="MAJOR FACILITATOR SUPERFAMILY (MFS) PROFILE DOMAIN-CONTAINING PROTEIN"/>
    <property type="match status" value="1"/>
</dbReference>
<reference evidence="7 8" key="1">
    <citation type="submission" date="2019-08" db="EMBL/GenBank/DDBJ databases">
        <title>Bacillus genomes from the desert of Cuatro Cienegas, Coahuila.</title>
        <authorList>
            <person name="Olmedo-Alvarez G."/>
        </authorList>
    </citation>
    <scope>NUCLEOTIDE SEQUENCE [LARGE SCALE GENOMIC DNA]</scope>
    <source>
        <strain evidence="7 8">CH40_1T</strain>
    </source>
</reference>
<feature type="transmembrane region" description="Helical" evidence="6">
    <location>
        <begin position="222"/>
        <end position="242"/>
    </location>
</feature>
<name>A0A5D4KC50_9BACI</name>
<evidence type="ECO:0000313" key="8">
    <source>
        <dbReference type="Proteomes" id="UP000323317"/>
    </source>
</evidence>
<evidence type="ECO:0000256" key="2">
    <source>
        <dbReference type="ARBA" id="ARBA00022475"/>
    </source>
</evidence>
<evidence type="ECO:0000256" key="1">
    <source>
        <dbReference type="ARBA" id="ARBA00004651"/>
    </source>
</evidence>
<dbReference type="AlphaFoldDB" id="A0A5D4KC50"/>
<comment type="caution">
    <text evidence="7">The sequence shown here is derived from an EMBL/GenBank/DDBJ whole genome shotgun (WGS) entry which is preliminary data.</text>
</comment>
<dbReference type="EMBL" id="VTEH01000009">
    <property type="protein sequence ID" value="TYR74974.1"/>
    <property type="molecule type" value="Genomic_DNA"/>
</dbReference>
<evidence type="ECO:0000313" key="7">
    <source>
        <dbReference type="EMBL" id="TYR74974.1"/>
    </source>
</evidence>
<evidence type="ECO:0000256" key="3">
    <source>
        <dbReference type="ARBA" id="ARBA00022692"/>
    </source>
</evidence>
<evidence type="ECO:0000256" key="6">
    <source>
        <dbReference type="SAM" id="Phobius"/>
    </source>
</evidence>
<feature type="transmembrane region" description="Helical" evidence="6">
    <location>
        <begin position="254"/>
        <end position="274"/>
    </location>
</feature>
<dbReference type="CDD" id="cd06173">
    <property type="entry name" value="MFS_MefA_like"/>
    <property type="match status" value="1"/>
</dbReference>
<dbReference type="InterPro" id="IPR011701">
    <property type="entry name" value="MFS"/>
</dbReference>
<feature type="transmembrane region" description="Helical" evidence="6">
    <location>
        <begin position="345"/>
        <end position="367"/>
    </location>
</feature>
<organism evidence="7 8">
    <name type="scientific">Rossellomorea vietnamensis</name>
    <dbReference type="NCBI Taxonomy" id="218284"/>
    <lineage>
        <taxon>Bacteria</taxon>
        <taxon>Bacillati</taxon>
        <taxon>Bacillota</taxon>
        <taxon>Bacilli</taxon>
        <taxon>Bacillales</taxon>
        <taxon>Bacillaceae</taxon>
        <taxon>Rossellomorea</taxon>
    </lineage>
</organism>
<dbReference type="InterPro" id="IPR036259">
    <property type="entry name" value="MFS_trans_sf"/>
</dbReference>
<feature type="transmembrane region" description="Helical" evidence="6">
    <location>
        <begin position="39"/>
        <end position="60"/>
    </location>
</feature>
<dbReference type="Proteomes" id="UP000323317">
    <property type="component" value="Unassembled WGS sequence"/>
</dbReference>